<dbReference type="Gene3D" id="2.180.10.10">
    <property type="entry name" value="RHS repeat-associated core"/>
    <property type="match status" value="2"/>
</dbReference>
<dbReference type="Pfam" id="PF25023">
    <property type="entry name" value="TEN_YD-shell"/>
    <property type="match status" value="1"/>
</dbReference>
<feature type="domain" description="Teneurin-like YD-shell" evidence="2">
    <location>
        <begin position="377"/>
        <end position="671"/>
    </location>
</feature>
<keyword evidence="4" id="KW-1185">Reference proteome</keyword>
<sequence length="703" mass="76996">MDVMGAGDRLTSYARRLGGGGILTRSVMGGQTLRTELDALGRSVLQQWNRGGPQLEPVYVQTEYKTDGKVWRVSQPHTANETPLFTYFDEDALGRPKKLTRLDGSFRTWSYDLLTSEVTDEAGRRYRTTLDGRGKVVSESKLLQSGTTSVSYSYGVRGELREVRDENGNITSLEYDALGRQTALVDADQGRTGVGFNAFDEVIRRTDALGVTSIERDGLGRPQDVTSPDGVTRYAWDGAAGSHGSGKLESVVSPDGVRTEYLYDSIGRPAETTWVVQGQRFSLATTYDDYGRPLTLSYPLVGPTGSASRLVVQKTYDGVGNLASIKNAETGFSYWTALERNSLGQIPRELYGNGVGASRVFDKTGTLRYLEASGLGQVQQLAFKFSVDGNLEERHDLLNGTSEDFEYDDSDRLKAWKVTQHGAISRQEYTYDSIGNLKTHPIVAGPGFTSTFGYGGPRPHAVTSQTQKGLTRQMDYDAVGNQFANGKGQTIQYTSFDLPAQVSRGQETTHYKYDGAHRRVLKVLPNGDETLTLADVYERRVQAGLTNHVFSLKADGALIAQVHWREGSAGAVESEQVFYIHADPLGTPSAITDAQGQVVERMNFAPFGGRQALNDLAQEMDVPSFLRNGFQGHSIDDESQLVNMKGRMYDPALGAFLTPDPVVSSSLNRYRFGLNNPLKNTDPSGFDVVGWGLNIFRRIGGGG</sequence>
<dbReference type="PANTHER" id="PTHR32305:SF15">
    <property type="entry name" value="PROTEIN RHSA-RELATED"/>
    <property type="match status" value="1"/>
</dbReference>
<gene>
    <name evidence="3" type="ORF">D7X12_08920</name>
</gene>
<evidence type="ECO:0000313" key="4">
    <source>
        <dbReference type="Proteomes" id="UP000273405"/>
    </source>
</evidence>
<dbReference type="NCBIfam" id="TIGR03696">
    <property type="entry name" value="Rhs_assc_core"/>
    <property type="match status" value="1"/>
</dbReference>
<dbReference type="InterPro" id="IPR056823">
    <property type="entry name" value="TEN-like_YD-shell"/>
</dbReference>
<dbReference type="Pfam" id="PF05593">
    <property type="entry name" value="RHS_repeat"/>
    <property type="match status" value="1"/>
</dbReference>
<dbReference type="PANTHER" id="PTHR32305">
    <property type="match status" value="1"/>
</dbReference>
<name>A0A3A8NS57_9BACT</name>
<dbReference type="InterPro" id="IPR022385">
    <property type="entry name" value="Rhs_assc_core"/>
</dbReference>
<organism evidence="3 4">
    <name type="scientific">Corallococcus sicarius</name>
    <dbReference type="NCBI Taxonomy" id="2316726"/>
    <lineage>
        <taxon>Bacteria</taxon>
        <taxon>Pseudomonadati</taxon>
        <taxon>Myxococcota</taxon>
        <taxon>Myxococcia</taxon>
        <taxon>Myxococcales</taxon>
        <taxon>Cystobacterineae</taxon>
        <taxon>Myxococcaceae</taxon>
        <taxon>Corallococcus</taxon>
    </lineage>
</organism>
<accession>A0A3A8NS57</accession>
<dbReference type="EMBL" id="RAWG01000041">
    <property type="protein sequence ID" value="RKH45011.1"/>
    <property type="molecule type" value="Genomic_DNA"/>
</dbReference>
<evidence type="ECO:0000313" key="3">
    <source>
        <dbReference type="EMBL" id="RKH45011.1"/>
    </source>
</evidence>
<dbReference type="InterPro" id="IPR031325">
    <property type="entry name" value="RHS_repeat"/>
</dbReference>
<comment type="caution">
    <text evidence="3">The sequence shown here is derived from an EMBL/GenBank/DDBJ whole genome shotgun (WGS) entry which is preliminary data.</text>
</comment>
<dbReference type="InterPro" id="IPR006530">
    <property type="entry name" value="YD"/>
</dbReference>
<reference evidence="4" key="1">
    <citation type="submission" date="2018-09" db="EMBL/GenBank/DDBJ databases">
        <authorList>
            <person name="Livingstone P.G."/>
            <person name="Whitworth D.E."/>
        </authorList>
    </citation>
    <scope>NUCLEOTIDE SEQUENCE [LARGE SCALE GENOMIC DNA]</scope>
    <source>
        <strain evidence="4">CA040B</strain>
    </source>
</reference>
<evidence type="ECO:0000256" key="1">
    <source>
        <dbReference type="ARBA" id="ARBA00022737"/>
    </source>
</evidence>
<dbReference type="AlphaFoldDB" id="A0A3A8NS57"/>
<dbReference type="InterPro" id="IPR050708">
    <property type="entry name" value="T6SS_VgrG/RHS"/>
</dbReference>
<keyword evidence="1" id="KW-0677">Repeat</keyword>
<protein>
    <submittedName>
        <fullName evidence="3">RHS repeat protein</fullName>
    </submittedName>
</protein>
<evidence type="ECO:0000259" key="2">
    <source>
        <dbReference type="Pfam" id="PF25023"/>
    </source>
</evidence>
<dbReference type="Proteomes" id="UP000273405">
    <property type="component" value="Unassembled WGS sequence"/>
</dbReference>
<dbReference type="NCBIfam" id="TIGR01643">
    <property type="entry name" value="YD_repeat_2x"/>
    <property type="match status" value="1"/>
</dbReference>
<feature type="non-terminal residue" evidence="3">
    <location>
        <position position="703"/>
    </location>
</feature>
<proteinExistence type="predicted"/>